<evidence type="ECO:0000313" key="2">
    <source>
        <dbReference type="EMBL" id="BBB30836.1"/>
    </source>
</evidence>
<dbReference type="AlphaFoldDB" id="A0A7R6PMD3"/>
<accession>A0A7R6PMD3</accession>
<keyword evidence="1" id="KW-0732">Signal</keyword>
<dbReference type="RefSeq" id="WP_236590950.1">
    <property type="nucleotide sequence ID" value="NZ_AP014546.1"/>
</dbReference>
<reference evidence="2 3" key="1">
    <citation type="journal article" date="2008" name="Int. J. Syst. Evol. Microbiol.">
        <title>Neptunomonas japonica sp. nov., an Osedax japonicus symbiont-like bacterium isolated from sediment adjacent to sperm whale carcasses off Kagoshima, Japan.</title>
        <authorList>
            <person name="Miyazaki M."/>
            <person name="Nogi Y."/>
            <person name="Fujiwara Y."/>
            <person name="Kawato M."/>
            <person name="Kubokawa K."/>
            <person name="Horikoshi K."/>
        </authorList>
    </citation>
    <scope>NUCLEOTIDE SEQUENCE [LARGE SCALE GENOMIC DNA]</scope>
    <source>
        <strain evidence="2 3">JAMM 1380</strain>
    </source>
</reference>
<gene>
    <name evidence="2" type="ORF">NEJAP_2896</name>
</gene>
<proteinExistence type="predicted"/>
<keyword evidence="3" id="KW-1185">Reference proteome</keyword>
<feature type="signal peptide" evidence="1">
    <location>
        <begin position="1"/>
        <end position="27"/>
    </location>
</feature>
<evidence type="ECO:0000313" key="3">
    <source>
        <dbReference type="Proteomes" id="UP000595332"/>
    </source>
</evidence>
<dbReference type="Proteomes" id="UP000595332">
    <property type="component" value="Chromosome"/>
</dbReference>
<protein>
    <submittedName>
        <fullName evidence="2">Uncharacterized protein</fullName>
    </submittedName>
</protein>
<dbReference type="EMBL" id="AP014546">
    <property type="protein sequence ID" value="BBB30836.1"/>
    <property type="molecule type" value="Genomic_DNA"/>
</dbReference>
<organism evidence="2 3">
    <name type="scientific">Neptunomonas japonica JAMM 1380</name>
    <dbReference type="NCBI Taxonomy" id="1441457"/>
    <lineage>
        <taxon>Bacteria</taxon>
        <taxon>Pseudomonadati</taxon>
        <taxon>Pseudomonadota</taxon>
        <taxon>Gammaproteobacteria</taxon>
        <taxon>Oceanospirillales</taxon>
        <taxon>Oceanospirillaceae</taxon>
        <taxon>Neptunomonas</taxon>
    </lineage>
</organism>
<name>A0A7R6PMD3_9GAMM</name>
<dbReference type="KEGG" id="njp:NEJAP_2896"/>
<feature type="chain" id="PRO_5032607078" evidence="1">
    <location>
        <begin position="28"/>
        <end position="143"/>
    </location>
</feature>
<sequence>MLRINYTKWLASLIGCVLFTVMNFAAAGDVSILMADFRSAGSNHWAVNVTLKHGDSGWDHYADNWRVVDVSGNVLGDRVLFHPHVDEQPFTRGINSVLVPKGVTTVYIEAHDKVHGWTEKRLKVDLGKAKGGHIRVKAQGMNQ</sequence>
<evidence type="ECO:0000256" key="1">
    <source>
        <dbReference type="SAM" id="SignalP"/>
    </source>
</evidence>